<dbReference type="KEGG" id="dae:Dtox_0503"/>
<organism evidence="3 4">
    <name type="scientific">Desulfofarcimen acetoxidans (strain ATCC 49208 / DSM 771 / KCTC 5769 / VKM B-1644 / 5575)</name>
    <name type="common">Desulfotomaculum acetoxidans</name>
    <dbReference type="NCBI Taxonomy" id="485916"/>
    <lineage>
        <taxon>Bacteria</taxon>
        <taxon>Bacillati</taxon>
        <taxon>Bacillota</taxon>
        <taxon>Clostridia</taxon>
        <taxon>Eubacteriales</taxon>
        <taxon>Peptococcaceae</taxon>
        <taxon>Desulfofarcimen</taxon>
    </lineage>
</organism>
<dbReference type="STRING" id="485916.Dtox_0503"/>
<evidence type="ECO:0000313" key="4">
    <source>
        <dbReference type="Proteomes" id="UP000002217"/>
    </source>
</evidence>
<dbReference type="HOGENOM" id="CLU_1110019_0_0_9"/>
<evidence type="ECO:0000256" key="1">
    <source>
        <dbReference type="SAM" id="Phobius"/>
    </source>
</evidence>
<dbReference type="OrthoDB" id="1786203at2"/>
<keyword evidence="1" id="KW-0812">Transmembrane</keyword>
<dbReference type="RefSeq" id="WP_015756145.1">
    <property type="nucleotide sequence ID" value="NC_013216.1"/>
</dbReference>
<protein>
    <recommendedName>
        <fullName evidence="2">DUF4367 domain-containing protein</fullName>
    </recommendedName>
</protein>
<dbReference type="AlphaFoldDB" id="C8W5X1"/>
<feature type="transmembrane region" description="Helical" evidence="1">
    <location>
        <begin position="51"/>
        <end position="71"/>
    </location>
</feature>
<accession>C8W5X1</accession>
<name>C8W5X1_DESAS</name>
<sequence length="250" mass="28262">MGNHRPHEYTSVDELIKKALQQRAENDNDIDLDEAWESFNKKYYIKKQKPFLKLAVACLICSILGASILIIPTEGGAFGSKLFNNIKLFLSGKVQSTEISFNSPGKKENTENYLNPDVLRILQDIPYNILLPVEMMGFYKIKEVDTNNLGNSTEVTILLTRGTSEPITITEINTTKGFRQGNSFDTEDATMKNINIKGQEATLIQYKNNIYCLSWIDNDIFISIEGNIPIDDILMLANSMKRLSTQPNKL</sequence>
<keyword evidence="1" id="KW-0472">Membrane</keyword>
<feature type="domain" description="DUF4367" evidence="2">
    <location>
        <begin position="137"/>
        <end position="240"/>
    </location>
</feature>
<dbReference type="InterPro" id="IPR025377">
    <property type="entry name" value="DUF4367"/>
</dbReference>
<dbReference type="EMBL" id="CP001720">
    <property type="protein sequence ID" value="ACV61426.1"/>
    <property type="molecule type" value="Genomic_DNA"/>
</dbReference>
<dbReference type="Proteomes" id="UP000002217">
    <property type="component" value="Chromosome"/>
</dbReference>
<proteinExistence type="predicted"/>
<keyword evidence="4" id="KW-1185">Reference proteome</keyword>
<reference evidence="3 4" key="1">
    <citation type="journal article" date="2009" name="Stand. Genomic Sci.">
        <title>Complete genome sequence of Desulfotomaculum acetoxidans type strain (5575).</title>
        <authorList>
            <person name="Spring S."/>
            <person name="Lapidus A."/>
            <person name="Schroder M."/>
            <person name="Gleim D."/>
            <person name="Sims D."/>
            <person name="Meincke L."/>
            <person name="Glavina Del Rio T."/>
            <person name="Tice H."/>
            <person name="Copeland A."/>
            <person name="Cheng J.F."/>
            <person name="Lucas S."/>
            <person name="Chen F."/>
            <person name="Nolan M."/>
            <person name="Bruce D."/>
            <person name="Goodwin L."/>
            <person name="Pitluck S."/>
            <person name="Ivanova N."/>
            <person name="Mavromatis K."/>
            <person name="Mikhailova N."/>
            <person name="Pati A."/>
            <person name="Chen A."/>
            <person name="Palaniappan K."/>
            <person name="Land M."/>
            <person name="Hauser L."/>
            <person name="Chang Y.J."/>
            <person name="Jeffries C.D."/>
            <person name="Chain P."/>
            <person name="Saunders E."/>
            <person name="Brettin T."/>
            <person name="Detter J.C."/>
            <person name="Goker M."/>
            <person name="Bristow J."/>
            <person name="Eisen J.A."/>
            <person name="Markowitz V."/>
            <person name="Hugenholtz P."/>
            <person name="Kyrpides N.C."/>
            <person name="Klenk H.P."/>
            <person name="Han C."/>
        </authorList>
    </citation>
    <scope>NUCLEOTIDE SEQUENCE [LARGE SCALE GENOMIC DNA]</scope>
    <source>
        <strain evidence="4">ATCC 49208 / DSM 771 / VKM B-1644</strain>
    </source>
</reference>
<dbReference type="Pfam" id="PF14285">
    <property type="entry name" value="DUF4367"/>
    <property type="match status" value="1"/>
</dbReference>
<evidence type="ECO:0000313" key="3">
    <source>
        <dbReference type="EMBL" id="ACV61426.1"/>
    </source>
</evidence>
<dbReference type="eggNOG" id="COG2834">
    <property type="taxonomic scope" value="Bacteria"/>
</dbReference>
<evidence type="ECO:0000259" key="2">
    <source>
        <dbReference type="Pfam" id="PF14285"/>
    </source>
</evidence>
<gene>
    <name evidence="3" type="ordered locus">Dtox_0503</name>
</gene>
<keyword evidence="1" id="KW-1133">Transmembrane helix</keyword>